<comment type="similarity">
    <text evidence="1">Belongs to the peptidase C48 family.</text>
</comment>
<reference evidence="6 7" key="2">
    <citation type="journal article" date="2017" name="Genome Biol.">
        <title>New reference genome sequences of hot pepper reveal the massive evolution of plant disease-resistance genes by retroduplication.</title>
        <authorList>
            <person name="Kim S."/>
            <person name="Park J."/>
            <person name="Yeom S.I."/>
            <person name="Kim Y.M."/>
            <person name="Seo E."/>
            <person name="Kim K.T."/>
            <person name="Kim M.S."/>
            <person name="Lee J.M."/>
            <person name="Cheong K."/>
            <person name="Shin H.S."/>
            <person name="Kim S.B."/>
            <person name="Han K."/>
            <person name="Lee J."/>
            <person name="Park M."/>
            <person name="Lee H.A."/>
            <person name="Lee H.Y."/>
            <person name="Lee Y."/>
            <person name="Oh S."/>
            <person name="Lee J.H."/>
            <person name="Choi E."/>
            <person name="Choi E."/>
            <person name="Lee S.E."/>
            <person name="Jeon J."/>
            <person name="Kim H."/>
            <person name="Choi G."/>
            <person name="Song H."/>
            <person name="Lee J."/>
            <person name="Lee S.C."/>
            <person name="Kwon J.K."/>
            <person name="Lee H.Y."/>
            <person name="Koo N."/>
            <person name="Hong Y."/>
            <person name="Kim R.W."/>
            <person name="Kang W.H."/>
            <person name="Huh J.H."/>
            <person name="Kang B.C."/>
            <person name="Yang T.J."/>
            <person name="Lee Y.H."/>
            <person name="Bennetzen J.L."/>
            <person name="Choi D."/>
        </authorList>
    </citation>
    <scope>NUCLEOTIDE SEQUENCE [LARGE SCALE GENOMIC DNA]</scope>
    <source>
        <strain evidence="7">cv. CM334</strain>
    </source>
</reference>
<evidence type="ECO:0000256" key="2">
    <source>
        <dbReference type="ARBA" id="ARBA00022670"/>
    </source>
</evidence>
<name>A0A2G2Y2D7_CAPAN</name>
<dbReference type="Gramene" id="PHT63912">
    <property type="protein sequence ID" value="PHT63912"/>
    <property type="gene ID" value="T459_32210"/>
</dbReference>
<accession>A0A2G2Y2D7</accession>
<keyword evidence="7" id="KW-1185">Reference proteome</keyword>
<dbReference type="AlphaFoldDB" id="A0A2G2Y2D7"/>
<feature type="region of interest" description="Disordered" evidence="4">
    <location>
        <begin position="779"/>
        <end position="802"/>
    </location>
</feature>
<dbReference type="Proteomes" id="UP000222542">
    <property type="component" value="Unassembled WGS sequence"/>
</dbReference>
<proteinExistence type="inferred from homology"/>
<dbReference type="EMBL" id="AYRZ02000021">
    <property type="protein sequence ID" value="PHT63912.1"/>
    <property type="molecule type" value="Genomic_DNA"/>
</dbReference>
<sequence length="802" mass="91362">MAPKIKEIESSPSKGISTAAQLHPPLYELALQTLSQSGAEDNEHGEEESFKRDDPNANSPSIEEFIKTFSIDRYSVRMQCDGATDLTGDLVVKESCFGKYLDFPEDNNARFQIKMVYDLLKHSYTYSDPKKAPRTPKKEKGKSSDRDDLVSIVGPSFKNKNLIEALKGKGLSKKHKQSLCLVWFVHNVLWARDVNKNISLGLINLSKDLEAFNSYPWGYESCKMTVEYLLTPLTPKTVNLYDFPWAFMAWAFEAIPYLRQQVNYQEEVSCPRILRWLSAKTDKNAKFLDLFNPPKEAIVHPWLVPTNRELKMPFFLTLRSVQTLSDPKVVDGIKMELFGATTITIKTILEGGANDAPLTVFETTSHYDYDHNGCTDFSPDFAASSECSSCKCQDCKAKHDGVINAINALTNSVKKISSKRGVIPSKRISYPDTPLEIKADKRRRKDTSKASSIIEKSKITTPLSLSCTDVQCARATEEQHGLKKVDVTATAKEHNMTVDNPSTTSKDEEKVEPVSLEERKNYPFEGFNISDEAPKKLIQLINDYSEWIADGLLKHHAGRKQNDERYKVNESSLGFDMFDFVVVHPEMKNWFYLMSQPQTCWNDEQPKVSQNEECLINIIKGFSILADLPWYLVDEVYIPINCGDEFHWVLAVVVLKERRIRVYDSMLRRRRFGLSFKIQKLAKILPTYLDMSGSLDQKVCTDWSMIEAYRYKMANLFAVQYVEEIAQQTIGSLNYGPFVTAHAEYLSDGLQVPNDGIDVGLLRKRYAAFLWKYEEAKAQKSYATDVKDPRRPKPNSIALDEE</sequence>
<dbReference type="GO" id="GO:0006508">
    <property type="term" value="P:proteolysis"/>
    <property type="evidence" value="ECO:0007669"/>
    <property type="project" value="UniProtKB-KW"/>
</dbReference>
<dbReference type="PROSITE" id="PS50600">
    <property type="entry name" value="ULP_PROTEASE"/>
    <property type="match status" value="1"/>
</dbReference>
<evidence type="ECO:0000313" key="7">
    <source>
        <dbReference type="Proteomes" id="UP000222542"/>
    </source>
</evidence>
<dbReference type="InterPro" id="IPR015410">
    <property type="entry name" value="DUF1985"/>
</dbReference>
<protein>
    <recommendedName>
        <fullName evidence="5">Ubiquitin-like protease family profile domain-containing protein</fullName>
    </recommendedName>
</protein>
<keyword evidence="3" id="KW-0378">Hydrolase</keyword>
<dbReference type="Pfam" id="PF02902">
    <property type="entry name" value="Peptidase_C48"/>
    <property type="match status" value="1"/>
</dbReference>
<evidence type="ECO:0000256" key="4">
    <source>
        <dbReference type="SAM" id="MobiDB-lite"/>
    </source>
</evidence>
<dbReference type="PANTHER" id="PTHR31470:SF46">
    <property type="entry name" value="ULP1 PROTEASE FAMILY, C-TERMINAL CATALYTIC DOMAIN CONTAINING PROTEIN"/>
    <property type="match status" value="1"/>
</dbReference>
<dbReference type="GO" id="GO:0008234">
    <property type="term" value="F:cysteine-type peptidase activity"/>
    <property type="evidence" value="ECO:0007669"/>
    <property type="project" value="InterPro"/>
</dbReference>
<reference evidence="6 7" key="1">
    <citation type="journal article" date="2014" name="Nat. Genet.">
        <title>Genome sequence of the hot pepper provides insights into the evolution of pungency in Capsicum species.</title>
        <authorList>
            <person name="Kim S."/>
            <person name="Park M."/>
            <person name="Yeom S.I."/>
            <person name="Kim Y.M."/>
            <person name="Lee J.M."/>
            <person name="Lee H.A."/>
            <person name="Seo E."/>
            <person name="Choi J."/>
            <person name="Cheong K."/>
            <person name="Kim K.T."/>
            <person name="Jung K."/>
            <person name="Lee G.W."/>
            <person name="Oh S.K."/>
            <person name="Bae C."/>
            <person name="Kim S.B."/>
            <person name="Lee H.Y."/>
            <person name="Kim S.Y."/>
            <person name="Kim M.S."/>
            <person name="Kang B.C."/>
            <person name="Jo Y.D."/>
            <person name="Yang H.B."/>
            <person name="Jeong H.J."/>
            <person name="Kang W.H."/>
            <person name="Kwon J.K."/>
            <person name="Shin C."/>
            <person name="Lim J.Y."/>
            <person name="Park J.H."/>
            <person name="Huh J.H."/>
            <person name="Kim J.S."/>
            <person name="Kim B.D."/>
            <person name="Cohen O."/>
            <person name="Paran I."/>
            <person name="Suh M.C."/>
            <person name="Lee S.B."/>
            <person name="Kim Y.K."/>
            <person name="Shin Y."/>
            <person name="Noh S.J."/>
            <person name="Park J."/>
            <person name="Seo Y.S."/>
            <person name="Kwon S.Y."/>
            <person name="Kim H.A."/>
            <person name="Park J.M."/>
            <person name="Kim H.J."/>
            <person name="Choi S.B."/>
            <person name="Bosland P.W."/>
            <person name="Reeves G."/>
            <person name="Jo S.H."/>
            <person name="Lee B.W."/>
            <person name="Cho H.T."/>
            <person name="Choi H.S."/>
            <person name="Lee M.S."/>
            <person name="Yu Y."/>
            <person name="Do Choi Y."/>
            <person name="Park B.S."/>
            <person name="van Deynze A."/>
            <person name="Ashrafi H."/>
            <person name="Hill T."/>
            <person name="Kim W.T."/>
            <person name="Pai H.S."/>
            <person name="Ahn H.K."/>
            <person name="Yeam I."/>
            <person name="Giovannoni J.J."/>
            <person name="Rose J.K."/>
            <person name="Sorensen I."/>
            <person name="Lee S.J."/>
            <person name="Kim R.W."/>
            <person name="Choi I.Y."/>
            <person name="Choi B.S."/>
            <person name="Lim J.S."/>
            <person name="Lee Y.H."/>
            <person name="Choi D."/>
        </authorList>
    </citation>
    <scope>NUCLEOTIDE SEQUENCE [LARGE SCALE GENOMIC DNA]</scope>
    <source>
        <strain evidence="7">cv. CM334</strain>
    </source>
</reference>
<evidence type="ECO:0000256" key="3">
    <source>
        <dbReference type="ARBA" id="ARBA00022801"/>
    </source>
</evidence>
<dbReference type="Gene3D" id="3.40.395.10">
    <property type="entry name" value="Adenoviral Proteinase, Chain A"/>
    <property type="match status" value="1"/>
</dbReference>
<feature type="region of interest" description="Disordered" evidence="4">
    <location>
        <begin position="128"/>
        <end position="148"/>
    </location>
</feature>
<dbReference type="InterPro" id="IPR038765">
    <property type="entry name" value="Papain-like_cys_pep_sf"/>
</dbReference>
<organism evidence="6 7">
    <name type="scientific">Capsicum annuum</name>
    <name type="common">Capsicum pepper</name>
    <dbReference type="NCBI Taxonomy" id="4072"/>
    <lineage>
        <taxon>Eukaryota</taxon>
        <taxon>Viridiplantae</taxon>
        <taxon>Streptophyta</taxon>
        <taxon>Embryophyta</taxon>
        <taxon>Tracheophyta</taxon>
        <taxon>Spermatophyta</taxon>
        <taxon>Magnoliopsida</taxon>
        <taxon>eudicotyledons</taxon>
        <taxon>Gunneridae</taxon>
        <taxon>Pentapetalae</taxon>
        <taxon>asterids</taxon>
        <taxon>lamiids</taxon>
        <taxon>Solanales</taxon>
        <taxon>Solanaceae</taxon>
        <taxon>Solanoideae</taxon>
        <taxon>Capsiceae</taxon>
        <taxon>Capsicum</taxon>
    </lineage>
</organism>
<evidence type="ECO:0000256" key="1">
    <source>
        <dbReference type="ARBA" id="ARBA00005234"/>
    </source>
</evidence>
<dbReference type="Pfam" id="PF09331">
    <property type="entry name" value="DUF1985"/>
    <property type="match status" value="1"/>
</dbReference>
<gene>
    <name evidence="6" type="ORF">T459_32210</name>
</gene>
<comment type="caution">
    <text evidence="6">The sequence shown here is derived from an EMBL/GenBank/DDBJ whole genome shotgun (WGS) entry which is preliminary data.</text>
</comment>
<dbReference type="InterPro" id="IPR003653">
    <property type="entry name" value="Peptidase_C48_C"/>
</dbReference>
<keyword evidence="2" id="KW-0645">Protease</keyword>
<feature type="domain" description="Ubiquitin-like protease family profile" evidence="5">
    <location>
        <begin position="514"/>
        <end position="746"/>
    </location>
</feature>
<evidence type="ECO:0000259" key="5">
    <source>
        <dbReference type="PROSITE" id="PS50600"/>
    </source>
</evidence>
<evidence type="ECO:0000313" key="6">
    <source>
        <dbReference type="EMBL" id="PHT63912.1"/>
    </source>
</evidence>
<dbReference type="SUPFAM" id="SSF54001">
    <property type="entry name" value="Cysteine proteinases"/>
    <property type="match status" value="1"/>
</dbReference>
<dbReference type="PANTHER" id="PTHR31470">
    <property type="entry name" value="CYSTEINE PROTEINASES SUPERFAMILY PROTEIN-RELATED-RELATED"/>
    <property type="match status" value="1"/>
</dbReference>
<feature type="region of interest" description="Disordered" evidence="4">
    <location>
        <begin position="33"/>
        <end position="59"/>
    </location>
</feature>